<evidence type="ECO:0000256" key="7">
    <source>
        <dbReference type="RuleBase" id="RU361262"/>
    </source>
</evidence>
<evidence type="ECO:0000256" key="2">
    <source>
        <dbReference type="ARBA" id="ARBA00022801"/>
    </source>
</evidence>
<comment type="domain">
    <text evidence="7">The nitrogen atoms of the two glycine residues in the GGXR motif define the oxyanion hole, and stabilize the oxyanion that forms during the nucleophilic attack by the catalytic serine during substrate cleavage.</text>
</comment>
<dbReference type="SUPFAM" id="SSF52151">
    <property type="entry name" value="FabD/lysophospholipase-like"/>
    <property type="match status" value="1"/>
</dbReference>
<evidence type="ECO:0000313" key="9">
    <source>
        <dbReference type="EMBL" id="KAE8665939.1"/>
    </source>
</evidence>
<dbReference type="InterPro" id="IPR002641">
    <property type="entry name" value="PNPLA_dom"/>
</dbReference>
<dbReference type="InterPro" id="IPR016035">
    <property type="entry name" value="Acyl_Trfase/lysoPLipase"/>
</dbReference>
<keyword evidence="5 6" id="KW-0443">Lipid metabolism</keyword>
<dbReference type="PANTHER" id="PTHR32176">
    <property type="entry name" value="XYLOSE ISOMERASE"/>
    <property type="match status" value="1"/>
</dbReference>
<dbReference type="Pfam" id="PF01734">
    <property type="entry name" value="Patatin"/>
    <property type="match status" value="1"/>
</dbReference>
<dbReference type="Proteomes" id="UP000436088">
    <property type="component" value="Unassembled WGS sequence"/>
</dbReference>
<reference evidence="9" key="1">
    <citation type="submission" date="2019-09" db="EMBL/GenBank/DDBJ databases">
        <title>Draft genome information of white flower Hibiscus syriacus.</title>
        <authorList>
            <person name="Kim Y.-M."/>
        </authorList>
    </citation>
    <scope>NUCLEOTIDE SEQUENCE [LARGE SCALE GENOMIC DNA]</scope>
    <source>
        <strain evidence="9">YM2019G1</strain>
    </source>
</reference>
<dbReference type="OrthoDB" id="1658288at2759"/>
<evidence type="ECO:0000256" key="4">
    <source>
        <dbReference type="ARBA" id="ARBA00022963"/>
    </source>
</evidence>
<feature type="domain" description="PNPLA" evidence="8">
    <location>
        <begin position="20"/>
        <end position="221"/>
    </location>
</feature>
<evidence type="ECO:0000256" key="5">
    <source>
        <dbReference type="ARBA" id="ARBA00023098"/>
    </source>
</evidence>
<gene>
    <name evidence="9" type="ORF">F3Y22_tig00112523pilonHSYRG00167</name>
</gene>
<sequence length="400" mass="43901">MERSVSNIHPPVCGNLITVLSIDGGGIRGIIPGVILDRLESELQILDGNDVRLADYFDVITGTSTGGLITAMLSAPNEHGRPLFAAKDIVPFYLKNGPQIFPQPSGILAWASKIPKVLAGPRYDGKYLYKLLRDLLGNTRLHQTLTKVAIPAFDIKKLQPTIFSSYQIPINPAIDALLSDICISTSAAPTYFPPYYFENNGKEFNLIDGGIAANNPTLVALREVTKQIMKDNPDFSGTDPTDYTRFLVISIGTGSSKREKKYDAKTASKWGVISWLFEDNNSPILDFFGEASKDMVDYHNSVVFQALHSEENYLRIDDDTLTGEMASVDVSTKENMDNLKEIGVKLLEKTVSRIDLDTGLFEPVEGGGSNAEALKRFAKLLSDEKKLRGSNSPTSQDKSS</sequence>
<keyword evidence="10" id="KW-1185">Reference proteome</keyword>
<evidence type="ECO:0000256" key="1">
    <source>
        <dbReference type="ARBA" id="ARBA00010240"/>
    </source>
</evidence>
<feature type="short sequence motif" description="GXGXXG" evidence="6">
    <location>
        <begin position="24"/>
        <end position="29"/>
    </location>
</feature>
<dbReference type="GO" id="GO:0016042">
    <property type="term" value="P:lipid catabolic process"/>
    <property type="evidence" value="ECO:0007669"/>
    <property type="project" value="UniProtKB-UniRule"/>
</dbReference>
<dbReference type="EMBL" id="VEPZ02001604">
    <property type="protein sequence ID" value="KAE8665939.1"/>
    <property type="molecule type" value="Genomic_DNA"/>
</dbReference>
<dbReference type="FunFam" id="3.40.1090.10:FF:000005">
    <property type="entry name" value="Patatin"/>
    <property type="match status" value="1"/>
</dbReference>
<dbReference type="Gene3D" id="3.40.1090.10">
    <property type="entry name" value="Cytosolic phospholipase A2 catalytic domain"/>
    <property type="match status" value="1"/>
</dbReference>
<feature type="short sequence motif" description="GXSXG" evidence="6">
    <location>
        <begin position="62"/>
        <end position="66"/>
    </location>
</feature>
<keyword evidence="3" id="KW-0611">Plant defense</keyword>
<dbReference type="GO" id="GO:0006952">
    <property type="term" value="P:defense response"/>
    <property type="evidence" value="ECO:0007669"/>
    <property type="project" value="UniProtKB-KW"/>
</dbReference>
<feature type="active site" description="Nucleophile" evidence="6">
    <location>
        <position position="64"/>
    </location>
</feature>
<evidence type="ECO:0000313" key="10">
    <source>
        <dbReference type="Proteomes" id="UP000436088"/>
    </source>
</evidence>
<evidence type="ECO:0000256" key="6">
    <source>
        <dbReference type="PROSITE-ProRule" id="PRU01161"/>
    </source>
</evidence>
<keyword evidence="2 6" id="KW-0378">Hydrolase</keyword>
<keyword evidence="4 6" id="KW-0442">Lipid degradation</keyword>
<evidence type="ECO:0000256" key="3">
    <source>
        <dbReference type="ARBA" id="ARBA00022821"/>
    </source>
</evidence>
<feature type="short sequence motif" description="DGA/G" evidence="6">
    <location>
        <begin position="208"/>
        <end position="210"/>
    </location>
</feature>
<dbReference type="GO" id="GO:0004620">
    <property type="term" value="F:phospholipase activity"/>
    <property type="evidence" value="ECO:0007669"/>
    <property type="project" value="TreeGrafter"/>
</dbReference>
<proteinExistence type="inferred from homology"/>
<dbReference type="PANTHER" id="PTHR32176:SF92">
    <property type="entry name" value="XYLOSE ISOMERASE"/>
    <property type="match status" value="1"/>
</dbReference>
<name>A0A6A2Y289_HIBSY</name>
<dbReference type="AlphaFoldDB" id="A0A6A2Y289"/>
<organism evidence="9 10">
    <name type="scientific">Hibiscus syriacus</name>
    <name type="common">Rose of Sharon</name>
    <dbReference type="NCBI Taxonomy" id="106335"/>
    <lineage>
        <taxon>Eukaryota</taxon>
        <taxon>Viridiplantae</taxon>
        <taxon>Streptophyta</taxon>
        <taxon>Embryophyta</taxon>
        <taxon>Tracheophyta</taxon>
        <taxon>Spermatophyta</taxon>
        <taxon>Magnoliopsida</taxon>
        <taxon>eudicotyledons</taxon>
        <taxon>Gunneridae</taxon>
        <taxon>Pentapetalae</taxon>
        <taxon>rosids</taxon>
        <taxon>malvids</taxon>
        <taxon>Malvales</taxon>
        <taxon>Malvaceae</taxon>
        <taxon>Malvoideae</taxon>
        <taxon>Hibiscus</taxon>
    </lineage>
</organism>
<dbReference type="CDD" id="cd07214">
    <property type="entry name" value="Pat17_isozyme_like"/>
    <property type="match status" value="1"/>
</dbReference>
<protein>
    <recommendedName>
        <fullName evidence="7">Patatin</fullName>
        <ecNumber evidence="7">3.1.1.-</ecNumber>
    </recommendedName>
</protein>
<comment type="function">
    <text evidence="7">Lipolytic acyl hydrolase (LAH).</text>
</comment>
<dbReference type="EC" id="3.1.1.-" evidence="7"/>
<dbReference type="PROSITE" id="PS51635">
    <property type="entry name" value="PNPLA"/>
    <property type="match status" value="1"/>
</dbReference>
<accession>A0A6A2Y289</accession>
<evidence type="ECO:0000259" key="8">
    <source>
        <dbReference type="PROSITE" id="PS51635"/>
    </source>
</evidence>
<dbReference type="GO" id="GO:0047372">
    <property type="term" value="F:monoacylglycerol lipase activity"/>
    <property type="evidence" value="ECO:0007669"/>
    <property type="project" value="TreeGrafter"/>
</dbReference>
<comment type="caution">
    <text evidence="9">The sequence shown here is derived from an EMBL/GenBank/DDBJ whole genome shotgun (WGS) entry which is preliminary data.</text>
</comment>
<comment type="similarity">
    <text evidence="1 7">Belongs to the patatin family.</text>
</comment>
<feature type="active site" description="Proton acceptor" evidence="6">
    <location>
        <position position="208"/>
    </location>
</feature>